<comment type="subcellular location">
    <subcellularLocation>
        <location evidence="1">Endomembrane system</location>
        <topology evidence="1">Multi-pass membrane protein</topology>
    </subcellularLocation>
</comment>
<dbReference type="InterPro" id="IPR006153">
    <property type="entry name" value="Cation/H_exchanger_TM"/>
</dbReference>
<protein>
    <submittedName>
        <fullName evidence="14">Potassium transporter</fullName>
    </submittedName>
</protein>
<dbReference type="Gene3D" id="3.40.50.720">
    <property type="entry name" value="NAD(P)-binding Rossmann-like Domain"/>
    <property type="match status" value="1"/>
</dbReference>
<feature type="domain" description="RCK N-terminal" evidence="13">
    <location>
        <begin position="412"/>
        <end position="528"/>
    </location>
</feature>
<evidence type="ECO:0000256" key="10">
    <source>
        <dbReference type="ARBA" id="ARBA00023136"/>
    </source>
</evidence>
<dbReference type="InterPro" id="IPR036291">
    <property type="entry name" value="NAD(P)-bd_dom_sf"/>
</dbReference>
<keyword evidence="3" id="KW-0813">Transport</keyword>
<sequence length="649" mass="69272">MEGILLEAILYLAAAVVAVPLSNRLGLGSVLGYLIAGVVIGPILGWVGEETGDIQHFAEFGVVMMLFLIGLELDPAKLWRMRSRLLGLGGLQISLTAGLISGGLIAWGYRWEPALAVGLILALSSTAIVLQTLRERGWMRRPGGQTAFAILLFQDIAVIPIIAMLPLLALDGPGAGAGAEVLSTGSLVAALPDWAHALVILAEMTAIIVGGRYLSRPVFRFIARGRLTEIFAAATLLLIIGISWAMGYVGLTPALGAFTAGVALSGSEYRHEIESHIEPFKGLLLGLFFITVGAGFDLFALFADPLPIIAATLALMAVKFLVVLLLTRVFRLGSGDSMLVSLGLAQAGEFAFVLITFATGANVLPASVTAPLSLVVALSMLASPLLFVLAARQLRRPAAAAAPREADVIEETGTVIIAGIGRFGQIVQRMMTGIGLPVVVVDNAAERVGVVGHFGQKAYYGDPARPEILRAAGIAEASVLVVAIDDREKAVQLTAMAKHTWPEVRVIARAYDRIHQYELMDAGADIVVRETFHSALETARQTLLSLGKEAHAVDRLVETFARHDARSVKDLYSFWDRRVAMHLNTSYVNESRLRFETLREVLRQERAVALREAGTFDTPDTDRAPAPEPDLAGAAQAETVGPPPASVRD</sequence>
<gene>
    <name evidence="14" type="ORF">FDP22_05425</name>
</gene>
<dbReference type="GO" id="GO:0005886">
    <property type="term" value="C:plasma membrane"/>
    <property type="evidence" value="ECO:0007669"/>
    <property type="project" value="TreeGrafter"/>
</dbReference>
<comment type="similarity">
    <text evidence="2">Belongs to the monovalent cation:proton antiporter 2 (CPA2) transporter (TC 2.A.37) family.</text>
</comment>
<evidence type="ECO:0000256" key="2">
    <source>
        <dbReference type="ARBA" id="ARBA00005551"/>
    </source>
</evidence>
<feature type="transmembrane region" description="Helical" evidence="12">
    <location>
        <begin position="30"/>
        <end position="48"/>
    </location>
</feature>
<keyword evidence="9" id="KW-0406">Ion transport</keyword>
<keyword evidence="10 12" id="KW-0472">Membrane</keyword>
<evidence type="ECO:0000259" key="13">
    <source>
        <dbReference type="PROSITE" id="PS51201"/>
    </source>
</evidence>
<keyword evidence="15" id="KW-1185">Reference proteome</keyword>
<dbReference type="NCBIfam" id="TIGR00932">
    <property type="entry name" value="2a37"/>
    <property type="match status" value="1"/>
</dbReference>
<evidence type="ECO:0000256" key="4">
    <source>
        <dbReference type="ARBA" id="ARBA00022449"/>
    </source>
</evidence>
<dbReference type="InterPro" id="IPR038770">
    <property type="entry name" value="Na+/solute_symporter_sf"/>
</dbReference>
<keyword evidence="8 12" id="KW-1133">Transmembrane helix</keyword>
<evidence type="ECO:0000256" key="7">
    <source>
        <dbReference type="ARBA" id="ARBA00022958"/>
    </source>
</evidence>
<dbReference type="Proteomes" id="UP000305888">
    <property type="component" value="Chromosome"/>
</dbReference>
<evidence type="ECO:0000256" key="9">
    <source>
        <dbReference type="ARBA" id="ARBA00023065"/>
    </source>
</evidence>
<dbReference type="PANTHER" id="PTHR46157:SF4">
    <property type="entry name" value="K(+) EFFLUX ANTIPORTER 3, CHLOROPLASTIC"/>
    <property type="match status" value="1"/>
</dbReference>
<evidence type="ECO:0000256" key="6">
    <source>
        <dbReference type="ARBA" id="ARBA00022692"/>
    </source>
</evidence>
<feature type="transmembrane region" description="Helical" evidence="12">
    <location>
        <begin position="227"/>
        <end position="245"/>
    </location>
</feature>
<dbReference type="Pfam" id="PF00999">
    <property type="entry name" value="Na_H_Exchanger"/>
    <property type="match status" value="1"/>
</dbReference>
<feature type="transmembrane region" description="Helical" evidence="12">
    <location>
        <begin position="308"/>
        <end position="327"/>
    </location>
</feature>
<feature type="transmembrane region" description="Helical" evidence="12">
    <location>
        <begin position="54"/>
        <end position="73"/>
    </location>
</feature>
<dbReference type="Gene3D" id="1.20.1530.20">
    <property type="match status" value="1"/>
</dbReference>
<evidence type="ECO:0000313" key="14">
    <source>
        <dbReference type="EMBL" id="QDL91271.1"/>
    </source>
</evidence>
<dbReference type="InterPro" id="IPR003148">
    <property type="entry name" value="RCK_N"/>
</dbReference>
<dbReference type="PROSITE" id="PS51201">
    <property type="entry name" value="RCK_N"/>
    <property type="match status" value="1"/>
</dbReference>
<dbReference type="GO" id="GO:0008324">
    <property type="term" value="F:monoatomic cation transmembrane transporter activity"/>
    <property type="evidence" value="ECO:0007669"/>
    <property type="project" value="InterPro"/>
</dbReference>
<reference evidence="14 15" key="1">
    <citation type="submission" date="2019-06" db="EMBL/GenBank/DDBJ databases">
        <title>Genome sequence of Rhodobacteraceae bacterium D4M1.</title>
        <authorList>
            <person name="Cao J."/>
        </authorList>
    </citation>
    <scope>NUCLEOTIDE SEQUENCE [LARGE SCALE GENOMIC DNA]</scope>
    <source>
        <strain evidence="14 15">D4M1</strain>
    </source>
</reference>
<dbReference type="FunFam" id="3.40.50.720:FF:000036">
    <property type="entry name" value="Glutathione-regulated potassium-efflux system protein KefB"/>
    <property type="match status" value="1"/>
</dbReference>
<feature type="transmembrane region" description="Helical" evidence="12">
    <location>
        <begin position="6"/>
        <end position="23"/>
    </location>
</feature>
<dbReference type="GO" id="GO:0015297">
    <property type="term" value="F:antiporter activity"/>
    <property type="evidence" value="ECO:0007669"/>
    <property type="project" value="UniProtKB-KW"/>
</dbReference>
<evidence type="ECO:0000256" key="3">
    <source>
        <dbReference type="ARBA" id="ARBA00022448"/>
    </source>
</evidence>
<evidence type="ECO:0000256" key="8">
    <source>
        <dbReference type="ARBA" id="ARBA00022989"/>
    </source>
</evidence>
<feature type="transmembrane region" description="Helical" evidence="12">
    <location>
        <begin position="115"/>
        <end position="134"/>
    </location>
</feature>
<organism evidence="14 15">
    <name type="scientific">Paroceanicella profunda</name>
    <dbReference type="NCBI Taxonomy" id="2579971"/>
    <lineage>
        <taxon>Bacteria</taxon>
        <taxon>Pseudomonadati</taxon>
        <taxon>Pseudomonadota</taxon>
        <taxon>Alphaproteobacteria</taxon>
        <taxon>Rhodobacterales</taxon>
        <taxon>Paracoccaceae</taxon>
        <taxon>Paroceanicella</taxon>
    </lineage>
</organism>
<feature type="transmembrane region" description="Helical" evidence="12">
    <location>
        <begin position="194"/>
        <end position="215"/>
    </location>
</feature>
<evidence type="ECO:0000256" key="1">
    <source>
        <dbReference type="ARBA" id="ARBA00004127"/>
    </source>
</evidence>
<keyword evidence="5" id="KW-0633">Potassium transport</keyword>
<feature type="transmembrane region" description="Helical" evidence="12">
    <location>
        <begin position="370"/>
        <end position="391"/>
    </location>
</feature>
<feature type="transmembrane region" description="Helical" evidence="12">
    <location>
        <begin position="85"/>
        <end position="109"/>
    </location>
</feature>
<evidence type="ECO:0000313" key="15">
    <source>
        <dbReference type="Proteomes" id="UP000305888"/>
    </source>
</evidence>
<evidence type="ECO:0000256" key="12">
    <source>
        <dbReference type="SAM" id="Phobius"/>
    </source>
</evidence>
<feature type="region of interest" description="Disordered" evidence="11">
    <location>
        <begin position="612"/>
        <end position="649"/>
    </location>
</feature>
<dbReference type="GO" id="GO:0012505">
    <property type="term" value="C:endomembrane system"/>
    <property type="evidence" value="ECO:0007669"/>
    <property type="project" value="UniProtKB-SubCell"/>
</dbReference>
<dbReference type="KEGG" id="ppru:FDP22_05425"/>
<proteinExistence type="inferred from homology"/>
<dbReference type="GO" id="GO:1902600">
    <property type="term" value="P:proton transmembrane transport"/>
    <property type="evidence" value="ECO:0007669"/>
    <property type="project" value="InterPro"/>
</dbReference>
<evidence type="ECO:0000256" key="5">
    <source>
        <dbReference type="ARBA" id="ARBA00022538"/>
    </source>
</evidence>
<dbReference type="InterPro" id="IPR004771">
    <property type="entry name" value="K/H_exchanger"/>
</dbReference>
<dbReference type="PANTHER" id="PTHR46157">
    <property type="entry name" value="K(+) EFFLUX ANTIPORTER 3, CHLOROPLASTIC"/>
    <property type="match status" value="1"/>
</dbReference>
<dbReference type="GO" id="GO:0006813">
    <property type="term" value="P:potassium ion transport"/>
    <property type="evidence" value="ECO:0007669"/>
    <property type="project" value="UniProtKB-KW"/>
</dbReference>
<dbReference type="Pfam" id="PF02254">
    <property type="entry name" value="TrkA_N"/>
    <property type="match status" value="1"/>
</dbReference>
<dbReference type="RefSeq" id="WP_138575669.1">
    <property type="nucleotide sequence ID" value="NZ_CP040818.1"/>
</dbReference>
<feature type="transmembrane region" description="Helical" evidence="12">
    <location>
        <begin position="339"/>
        <end position="358"/>
    </location>
</feature>
<dbReference type="SUPFAM" id="SSF51735">
    <property type="entry name" value="NAD(P)-binding Rossmann-fold domains"/>
    <property type="match status" value="1"/>
</dbReference>
<evidence type="ECO:0000256" key="11">
    <source>
        <dbReference type="SAM" id="MobiDB-lite"/>
    </source>
</evidence>
<accession>A0A5B8FGI5</accession>
<keyword evidence="6 12" id="KW-0812">Transmembrane</keyword>
<dbReference type="OrthoDB" id="9781411at2"/>
<feature type="transmembrane region" description="Helical" evidence="12">
    <location>
        <begin position="146"/>
        <end position="169"/>
    </location>
</feature>
<name>A0A5B8FGI5_9RHOB</name>
<keyword evidence="4" id="KW-0050">Antiport</keyword>
<dbReference type="EMBL" id="CP040818">
    <property type="protein sequence ID" value="QDL91271.1"/>
    <property type="molecule type" value="Genomic_DNA"/>
</dbReference>
<keyword evidence="7" id="KW-0630">Potassium</keyword>
<dbReference type="AlphaFoldDB" id="A0A5B8FGI5"/>